<evidence type="ECO:0000313" key="2">
    <source>
        <dbReference type="Proteomes" id="UP001463665"/>
    </source>
</evidence>
<name>A0AAU6WIN3_9FLAO</name>
<evidence type="ECO:0008006" key="3">
    <source>
        <dbReference type="Google" id="ProtNLM"/>
    </source>
</evidence>
<gene>
    <name evidence="1" type="ORF">AAFP95_12010</name>
</gene>
<dbReference type="EMBL" id="CP154834">
    <property type="protein sequence ID" value="XAO72615.1"/>
    <property type="molecule type" value="Genomic_DNA"/>
</dbReference>
<dbReference type="RefSeq" id="WP_345765383.1">
    <property type="nucleotide sequence ID" value="NZ_CP154834.1"/>
</dbReference>
<keyword evidence="2" id="KW-1185">Reference proteome</keyword>
<dbReference type="AlphaFoldDB" id="A0AAU6WIN3"/>
<reference evidence="1 2" key="1">
    <citation type="submission" date="2024-04" db="EMBL/GenBank/DDBJ databases">
        <title>Genome sequencing and assembly of rice foliar adapted Chryseobacterium endophyticum OsEnb-ALM-A6.</title>
        <authorList>
            <person name="Kumar S."/>
            <person name="Javed M."/>
            <person name="Chouhan V."/>
            <person name="Charishma K."/>
            <person name="Patel A."/>
            <person name="Kumar M."/>
            <person name="Sahu K.P."/>
            <person name="Kumar A."/>
        </authorList>
    </citation>
    <scope>NUCLEOTIDE SEQUENCE [LARGE SCALE GENOMIC DNA]</scope>
    <source>
        <strain evidence="1 2">OsEnb-ALM-A6</strain>
    </source>
</reference>
<accession>A0AAU6WIN3</accession>
<evidence type="ECO:0000313" key="1">
    <source>
        <dbReference type="EMBL" id="XAO72615.1"/>
    </source>
</evidence>
<organism evidence="1 2">
    <name type="scientific">Chryseobacterium endophyticum</name>
    <dbReference type="NCBI Taxonomy" id="1854762"/>
    <lineage>
        <taxon>Bacteria</taxon>
        <taxon>Pseudomonadati</taxon>
        <taxon>Bacteroidota</taxon>
        <taxon>Flavobacteriia</taxon>
        <taxon>Flavobacteriales</taxon>
        <taxon>Weeksellaceae</taxon>
        <taxon>Chryseobacterium group</taxon>
        <taxon>Chryseobacterium</taxon>
    </lineage>
</organism>
<dbReference type="Proteomes" id="UP001463665">
    <property type="component" value="Chromosome"/>
</dbReference>
<proteinExistence type="predicted"/>
<sequence>MSKFILIFPILLLVVSCSGELEKIKLVSAVSKNKKYGLEIITREFNQNDSLNFEKKDN</sequence>
<protein>
    <recommendedName>
        <fullName evidence="3">Lipoprotein</fullName>
    </recommendedName>
</protein>
<dbReference type="PROSITE" id="PS51257">
    <property type="entry name" value="PROKAR_LIPOPROTEIN"/>
    <property type="match status" value="1"/>
</dbReference>